<comment type="subunit">
    <text evidence="9">The Tat system comprises two distinct complexes: a TatABC complex, containing multiple copies of TatA, TatB and TatC subunits, and a separate TatA complex, containing only TatA subunits. Substrates initially bind to the TatABC complex, which probably triggers association of the separate TatA complex to form the active translocon.</text>
</comment>
<accession>A0ABU1M519</accession>
<evidence type="ECO:0000256" key="9">
    <source>
        <dbReference type="HAMAP-Rule" id="MF_00236"/>
    </source>
</evidence>
<organism evidence="10 11">
    <name type="scientific">Brucella pseudogrignonensis</name>
    <dbReference type="NCBI Taxonomy" id="419475"/>
    <lineage>
        <taxon>Bacteria</taxon>
        <taxon>Pseudomonadati</taxon>
        <taxon>Pseudomonadota</taxon>
        <taxon>Alphaproteobacteria</taxon>
        <taxon>Hyphomicrobiales</taxon>
        <taxon>Brucellaceae</taxon>
        <taxon>Brucella/Ochrobactrum group</taxon>
        <taxon>Brucella</taxon>
    </lineage>
</organism>
<dbReference type="PANTHER" id="PTHR42982:SF1">
    <property type="entry name" value="SEC-INDEPENDENT PROTEIN TRANSLOCASE PROTEIN TATA"/>
    <property type="match status" value="1"/>
</dbReference>
<evidence type="ECO:0000256" key="5">
    <source>
        <dbReference type="ARBA" id="ARBA00022927"/>
    </source>
</evidence>
<comment type="caution">
    <text evidence="10">The sequence shown here is derived from an EMBL/GenBank/DDBJ whole genome shotgun (WGS) entry which is preliminary data.</text>
</comment>
<keyword evidence="2 9" id="KW-0813">Transport</keyword>
<keyword evidence="5 9" id="KW-0653">Protein transport</keyword>
<dbReference type="NCBIfam" id="TIGR01411">
    <property type="entry name" value="tatAE"/>
    <property type="match status" value="1"/>
</dbReference>
<comment type="function">
    <text evidence="9">Part of the twin-arginine translocation (Tat) system that transports large folded proteins containing a characteristic twin-arginine motif in their signal peptide across membranes. TatA could form the protein-conducting channel of the Tat system.</text>
</comment>
<gene>
    <name evidence="9" type="primary">tatA</name>
    <name evidence="10" type="ORF">J2782_000852</name>
</gene>
<evidence type="ECO:0000256" key="8">
    <source>
        <dbReference type="ARBA" id="ARBA00023136"/>
    </source>
</evidence>
<evidence type="ECO:0000313" key="10">
    <source>
        <dbReference type="EMBL" id="MDR6431147.1"/>
    </source>
</evidence>
<dbReference type="InterPro" id="IPR003369">
    <property type="entry name" value="TatA/B/E"/>
</dbReference>
<dbReference type="Proteomes" id="UP001184614">
    <property type="component" value="Unassembled WGS sequence"/>
</dbReference>
<evidence type="ECO:0000256" key="1">
    <source>
        <dbReference type="ARBA" id="ARBA00004162"/>
    </source>
</evidence>
<evidence type="ECO:0000256" key="2">
    <source>
        <dbReference type="ARBA" id="ARBA00022448"/>
    </source>
</evidence>
<name>A0ABU1M519_9HYPH</name>
<dbReference type="PANTHER" id="PTHR42982">
    <property type="entry name" value="SEC-INDEPENDENT PROTEIN TRANSLOCASE PROTEIN TATA"/>
    <property type="match status" value="1"/>
</dbReference>
<dbReference type="HAMAP" id="MF_00236">
    <property type="entry name" value="TatA_E"/>
    <property type="match status" value="1"/>
</dbReference>
<evidence type="ECO:0000256" key="3">
    <source>
        <dbReference type="ARBA" id="ARBA00022475"/>
    </source>
</evidence>
<evidence type="ECO:0000256" key="7">
    <source>
        <dbReference type="ARBA" id="ARBA00023010"/>
    </source>
</evidence>
<keyword evidence="6 9" id="KW-1133">Transmembrane helix</keyword>
<protein>
    <recommendedName>
        <fullName evidence="9">Sec-independent protein translocase protein TatA</fullName>
    </recommendedName>
</protein>
<keyword evidence="8 9" id="KW-0472">Membrane</keyword>
<keyword evidence="7 9" id="KW-0811">Translocation</keyword>
<reference evidence="10 11" key="1">
    <citation type="submission" date="2023-07" db="EMBL/GenBank/DDBJ databases">
        <title>Sorghum-associated microbial communities from plants grown in Nebraska, USA.</title>
        <authorList>
            <person name="Schachtman D."/>
        </authorList>
    </citation>
    <scope>NUCLEOTIDE SEQUENCE [LARGE SCALE GENOMIC DNA]</scope>
    <source>
        <strain evidence="10 11">DS1730</strain>
    </source>
</reference>
<keyword evidence="3 9" id="KW-1003">Cell membrane</keyword>
<feature type="transmembrane region" description="Helical" evidence="9">
    <location>
        <begin position="6"/>
        <end position="25"/>
    </location>
</feature>
<sequence length="77" mass="8464">MGSFSIWHWLIVLAVVLLLFGRGKIPELMGDVAKGIKNFKQGMSEEDAAKEDAKADARTIDARADDTVKDVKKTTKS</sequence>
<comment type="subcellular location">
    <subcellularLocation>
        <location evidence="1 9">Cell membrane</location>
        <topology evidence="1 9">Single-pass membrane protein</topology>
    </subcellularLocation>
</comment>
<evidence type="ECO:0000256" key="6">
    <source>
        <dbReference type="ARBA" id="ARBA00022989"/>
    </source>
</evidence>
<keyword evidence="11" id="KW-1185">Reference proteome</keyword>
<dbReference type="Gene3D" id="1.20.5.3310">
    <property type="match status" value="1"/>
</dbReference>
<comment type="similarity">
    <text evidence="9">Belongs to the TatA/E family.</text>
</comment>
<dbReference type="InterPro" id="IPR006312">
    <property type="entry name" value="TatA/E"/>
</dbReference>
<dbReference type="RefSeq" id="WP_250039724.1">
    <property type="nucleotide sequence ID" value="NZ_JAVDQT010000001.1"/>
</dbReference>
<evidence type="ECO:0000256" key="4">
    <source>
        <dbReference type="ARBA" id="ARBA00022692"/>
    </source>
</evidence>
<dbReference type="NCBIfam" id="NF001940">
    <property type="entry name" value="PRK00720.1"/>
    <property type="match status" value="1"/>
</dbReference>
<dbReference type="Pfam" id="PF02416">
    <property type="entry name" value="TatA_B_E"/>
    <property type="match status" value="1"/>
</dbReference>
<evidence type="ECO:0000313" key="11">
    <source>
        <dbReference type="Proteomes" id="UP001184614"/>
    </source>
</evidence>
<keyword evidence="4 9" id="KW-0812">Transmembrane</keyword>
<proteinExistence type="inferred from homology"/>
<dbReference type="EMBL" id="JAVDQT010000001">
    <property type="protein sequence ID" value="MDR6431147.1"/>
    <property type="molecule type" value="Genomic_DNA"/>
</dbReference>